<feature type="compositionally biased region" description="Low complexity" evidence="1">
    <location>
        <begin position="1603"/>
        <end position="1622"/>
    </location>
</feature>
<feature type="region of interest" description="Disordered" evidence="1">
    <location>
        <begin position="310"/>
        <end position="333"/>
    </location>
</feature>
<feature type="region of interest" description="Disordered" evidence="1">
    <location>
        <begin position="1494"/>
        <end position="1696"/>
    </location>
</feature>
<evidence type="ECO:0000313" key="3">
    <source>
        <dbReference type="Proteomes" id="UP000650467"/>
    </source>
</evidence>
<protein>
    <submittedName>
        <fullName evidence="2">Uncharacterized protein</fullName>
    </submittedName>
</protein>
<feature type="region of interest" description="Disordered" evidence="1">
    <location>
        <begin position="677"/>
        <end position="722"/>
    </location>
</feature>
<feature type="compositionally biased region" description="Low complexity" evidence="1">
    <location>
        <begin position="1299"/>
        <end position="1312"/>
    </location>
</feature>
<feature type="region of interest" description="Disordered" evidence="1">
    <location>
        <begin position="130"/>
        <end position="205"/>
    </location>
</feature>
<sequence length="1716" mass="168360">MQVQHEDDAFLCSPRTASSGRLHGATQSPAEVLSLARVAHGSRMASLARTNQVLDAHLRAHARRASAGRLQFEDAVGGGGGGGAGAPLLGSALMGLGGDVLALGMLDARVDVMLDREGLWAPRGFGVGGASGGGGGGGDARSPSLEAKPPRQRPALLSDMDDWAGDSAGRSDPEGQGSSPSASSDFDSSDGEDADGAGVSGAAAAEAEAEAAEAAAAACPVSIGSEVPAVALPMGTAAAGGSSGAANPPVAQSRPHRTRRMSSGANDPIFALLQLHTARATAAAADQDPGICGGGPGSAVIRTLGPGVASAGPPATAAAAATTDTRTRPPPMRRRSALGASDLTNAWSEAAAAALPGSAVHTLMLTQQYGGGQPAAPQPSQHPLVSPRRQQLPRASAPAGADANAAARGAASLPPSPRRGGAAGALGGGAVTAEAADGARLCFGRADPLPSPPPGVTVAQAWEHQQADWVPRAGVSPGGRTAVARNAMDGERAPPPPLPAASPVPTLAFAASPSPSPPCSPRVATAMGASASCTSAVPPPVAPAARSRILSLSSTHASGGAAVAALPPQAALQPQQRQGGTVWTCDAEATGGQRRRPLEPHVGDAAGAAQQVGEVEEEPLAVVDADVEPTAAAADGPPADVAAASQLQLAQRRTYRAAAPAALSLPAARPTPPELQLRAQAGSPQQQALEPNARRGNTPGRDAHPAHSPSPPPRTGSTITGSAGATWTTAAEAADTAAVAADATAVMTAPPGSPTAAAAPSSPNVRRRLATGSLTLQVVLPGLSSQSPPQPLQPLQPLQPRRHGFSLAGVAPPSMAPASTVPLVVRASDGGASDLPRRRQQLTREPEGGSGDIWAMVDAAASPLASAPCSPGPSAAAAAITAADAEAATAIPAQHSASRLSTPSGDISEAFAKLSEQQRFPVADASPPLDARTKSSSAVPTAAAWRPPAVPAAIARNRSAVPAPQAGFTPLGRDGPGSAPVFPVGAATAAAGADGDEGNTGSSSPPIFPPSRRPQLFRKLWSSTLSGSSSGARHGGILAAAVTGGSSSFTDGTTPIRRRLTAAAAALEVEPLAAATAATAAATMTPTAVRDGGEGGTVAMAVMRSGPAFTGGARLSGSGSLPPSSAAGLALQPSPRHPVHRPPPRSPSGMLQLPAAVSGAAGDATAGKAVAVTVMPSAEAAVTAGSAGALYLPRVAAAAAGATVTEATAAHMLKAEAALTPAAAPVGAAVLPAALQLSSVPAGPVAAPPEEPQEERHGGAEPPVLPAQQQPQPAHSRPLLLLQSSGAGALTPTSSRGMTTSPSPAATTAGPHSPRHHAGLPSTRAQAPALGSTSQRSTQQPAPHAQSNDKHAPKPRALVINGGSDRSSWPAAAEGCSFATATAESDAAPAAPGSSAATAARGGKVARAHTTSIAEEAAAVAAPTRARRFAALSDPQGLYASEPPPPPLPPPAVAVANAAAAAAHGPGYLGQPEQQPQLQTAAADSACVHEAASQYRLAPPRKSRAMQAVVDAPQSQPPQSPPAQQDDAPQPARLMMHDGNGPAEQPGQQQPSAPQPAHPHDSSAASFQEEEGRAAAQLASAVAGGSSRSEHAVGGGGPDTAVASAPLAGLTAGAANAGAEGSSRARRVRIHDTGGADAGGSGPKAAGAIGDEDGSRPAAAHDSSADSSSGGGDDGGSSRARGGERDGSGLAPVGSVSVLARMRRALSMLRSYSSVY</sequence>
<feature type="compositionally biased region" description="Low complexity" evidence="1">
    <location>
        <begin position="1260"/>
        <end position="1275"/>
    </location>
</feature>
<feature type="region of interest" description="Disordered" evidence="1">
    <location>
        <begin position="990"/>
        <end position="1012"/>
    </location>
</feature>
<feature type="compositionally biased region" description="Low complexity" evidence="1">
    <location>
        <begin position="1522"/>
        <end position="1532"/>
    </location>
</feature>
<feature type="compositionally biased region" description="Gly residues" evidence="1">
    <location>
        <begin position="130"/>
        <end position="139"/>
    </location>
</feature>
<feature type="compositionally biased region" description="Low complexity" evidence="1">
    <location>
        <begin position="1541"/>
        <end position="1552"/>
    </location>
</feature>
<feature type="compositionally biased region" description="Low complexity" evidence="1">
    <location>
        <begin position="1656"/>
        <end position="1668"/>
    </location>
</feature>
<feature type="region of interest" description="Disordered" evidence="1">
    <location>
        <begin position="1241"/>
        <end position="1275"/>
    </location>
</feature>
<organism evidence="2 3">
    <name type="scientific">Chlamydomonas incerta</name>
    <dbReference type="NCBI Taxonomy" id="51695"/>
    <lineage>
        <taxon>Eukaryota</taxon>
        <taxon>Viridiplantae</taxon>
        <taxon>Chlorophyta</taxon>
        <taxon>core chlorophytes</taxon>
        <taxon>Chlorophyceae</taxon>
        <taxon>CS clade</taxon>
        <taxon>Chlamydomonadales</taxon>
        <taxon>Chlamydomonadaceae</taxon>
        <taxon>Chlamydomonas</taxon>
    </lineage>
</organism>
<feature type="compositionally biased region" description="Low complexity" evidence="1">
    <location>
        <begin position="1574"/>
        <end position="1587"/>
    </location>
</feature>
<dbReference type="EMBL" id="JAEHOC010000001">
    <property type="protein sequence ID" value="KAG2445519.1"/>
    <property type="molecule type" value="Genomic_DNA"/>
</dbReference>
<feature type="region of interest" description="Disordered" evidence="1">
    <location>
        <begin position="1287"/>
        <end position="1372"/>
    </location>
</feature>
<feature type="region of interest" description="Disordered" evidence="1">
    <location>
        <begin position="924"/>
        <end position="943"/>
    </location>
</feature>
<feature type="compositionally biased region" description="Low complexity" evidence="1">
    <location>
        <begin position="177"/>
        <end position="186"/>
    </location>
</feature>
<evidence type="ECO:0000313" key="2">
    <source>
        <dbReference type="EMBL" id="KAG2445519.1"/>
    </source>
</evidence>
<feature type="region of interest" description="Disordered" evidence="1">
    <location>
        <begin position="1113"/>
        <end position="1152"/>
    </location>
</feature>
<feature type="compositionally biased region" description="Low complexity" evidence="1">
    <location>
        <begin position="1113"/>
        <end position="1134"/>
    </location>
</feature>
<gene>
    <name evidence="2" type="ORF">HXX76_000134</name>
</gene>
<dbReference type="OrthoDB" id="10693012at2759"/>
<evidence type="ECO:0000256" key="1">
    <source>
        <dbReference type="SAM" id="MobiDB-lite"/>
    </source>
</evidence>
<feature type="compositionally biased region" description="Polar residues" evidence="1">
    <location>
        <begin position="15"/>
        <end position="25"/>
    </location>
</feature>
<feature type="compositionally biased region" description="Low complexity" evidence="1">
    <location>
        <begin position="990"/>
        <end position="1005"/>
    </location>
</feature>
<proteinExistence type="predicted"/>
<reference evidence="2" key="1">
    <citation type="journal article" date="2020" name="bioRxiv">
        <title>Comparative genomics of Chlamydomonas.</title>
        <authorList>
            <person name="Craig R.J."/>
            <person name="Hasan A.R."/>
            <person name="Ness R.W."/>
            <person name="Keightley P.D."/>
        </authorList>
    </citation>
    <scope>NUCLEOTIDE SEQUENCE</scope>
    <source>
        <strain evidence="2">SAG 7.73</strain>
    </source>
</reference>
<feature type="region of interest" description="Disordered" evidence="1">
    <location>
        <begin position="237"/>
        <end position="262"/>
    </location>
</feature>
<feature type="compositionally biased region" description="Polar residues" evidence="1">
    <location>
        <begin position="1331"/>
        <end position="1341"/>
    </location>
</feature>
<feature type="region of interest" description="Disordered" evidence="1">
    <location>
        <begin position="1"/>
        <end position="25"/>
    </location>
</feature>
<name>A0A835WDY8_CHLIN</name>
<keyword evidence="3" id="KW-1185">Reference proteome</keyword>
<comment type="caution">
    <text evidence="2">The sequence shown here is derived from an EMBL/GenBank/DDBJ whole genome shotgun (WGS) entry which is preliminary data.</text>
</comment>
<dbReference type="Proteomes" id="UP000650467">
    <property type="component" value="Unassembled WGS sequence"/>
</dbReference>
<feature type="region of interest" description="Disordered" evidence="1">
    <location>
        <begin position="591"/>
        <end position="614"/>
    </location>
</feature>
<feature type="compositionally biased region" description="Low complexity" evidence="1">
    <location>
        <begin position="237"/>
        <end position="246"/>
    </location>
</feature>
<feature type="compositionally biased region" description="Low complexity" evidence="1">
    <location>
        <begin position="196"/>
        <end position="205"/>
    </location>
</feature>
<feature type="compositionally biased region" description="Low complexity" evidence="1">
    <location>
        <begin position="393"/>
        <end position="413"/>
    </location>
</feature>
<feature type="compositionally biased region" description="Low complexity" evidence="1">
    <location>
        <begin position="310"/>
        <end position="324"/>
    </location>
</feature>
<accession>A0A835WDY8</accession>
<feature type="region of interest" description="Disordered" evidence="1">
    <location>
        <begin position="828"/>
        <end position="851"/>
    </location>
</feature>
<feature type="region of interest" description="Disordered" evidence="1">
    <location>
        <begin position="369"/>
        <end position="426"/>
    </location>
</feature>